<evidence type="ECO:0000259" key="1">
    <source>
        <dbReference type="Pfam" id="PF00856"/>
    </source>
</evidence>
<dbReference type="InterPro" id="IPR053201">
    <property type="entry name" value="Flavunoidine_N-MTase"/>
</dbReference>
<sequence>MVLTGDILPYPTRTSIQIGESKHIEDKLGQYVNHDCQPSVEVKGNHLVALRDLNETEEVTFNYNVSETDMSSPFTCHCCGKLINGYAKASQSITV</sequence>
<protein>
    <recommendedName>
        <fullName evidence="1">SET domain-containing protein</fullName>
    </recommendedName>
</protein>
<dbReference type="Gene3D" id="2.170.270.10">
    <property type="entry name" value="SET domain"/>
    <property type="match status" value="1"/>
</dbReference>
<dbReference type="InterPro" id="IPR046341">
    <property type="entry name" value="SET_dom_sf"/>
</dbReference>
<dbReference type="InterPro" id="IPR001214">
    <property type="entry name" value="SET_dom"/>
</dbReference>
<name>A1ZLW1_MICM2</name>
<keyword evidence="3" id="KW-1185">Reference proteome</keyword>
<dbReference type="PANTHER" id="PTHR12350">
    <property type="entry name" value="HISTONE-LYSINE N-METHYLTRANSFERASE-RELATED"/>
    <property type="match status" value="1"/>
</dbReference>
<dbReference type="Proteomes" id="UP000004095">
    <property type="component" value="Unassembled WGS sequence"/>
</dbReference>
<dbReference type="eggNOG" id="COG2940">
    <property type="taxonomic scope" value="Bacteria"/>
</dbReference>
<accession>A1ZLW1</accession>
<dbReference type="EMBL" id="AAWS01000015">
    <property type="protein sequence ID" value="EAY28493.1"/>
    <property type="molecule type" value="Genomic_DNA"/>
</dbReference>
<evidence type="ECO:0000313" key="2">
    <source>
        <dbReference type="EMBL" id="EAY28493.1"/>
    </source>
</evidence>
<comment type="caution">
    <text evidence="2">The sequence shown here is derived from an EMBL/GenBank/DDBJ whole genome shotgun (WGS) entry which is preliminary data.</text>
</comment>
<reference evidence="2 3" key="1">
    <citation type="submission" date="2007-01" db="EMBL/GenBank/DDBJ databases">
        <authorList>
            <person name="Haygood M."/>
            <person name="Podell S."/>
            <person name="Anderson C."/>
            <person name="Hopkinson B."/>
            <person name="Roe K."/>
            <person name="Barbeau K."/>
            <person name="Gaasterland T."/>
            <person name="Ferriera S."/>
            <person name="Johnson J."/>
            <person name="Kravitz S."/>
            <person name="Beeson K."/>
            <person name="Sutton G."/>
            <person name="Rogers Y.-H."/>
            <person name="Friedman R."/>
            <person name="Frazier M."/>
            <person name="Venter J.C."/>
        </authorList>
    </citation>
    <scope>NUCLEOTIDE SEQUENCE [LARGE SCALE GENOMIC DNA]</scope>
    <source>
        <strain evidence="2 3">ATCC 23134</strain>
    </source>
</reference>
<gene>
    <name evidence="2" type="ORF">M23134_04340</name>
</gene>
<dbReference type="PANTHER" id="PTHR12350:SF19">
    <property type="entry name" value="SET DOMAIN-CONTAINING PROTEIN"/>
    <property type="match status" value="1"/>
</dbReference>
<dbReference type="AlphaFoldDB" id="A1ZLW1"/>
<organism evidence="2 3">
    <name type="scientific">Microscilla marina ATCC 23134</name>
    <dbReference type="NCBI Taxonomy" id="313606"/>
    <lineage>
        <taxon>Bacteria</taxon>
        <taxon>Pseudomonadati</taxon>
        <taxon>Bacteroidota</taxon>
        <taxon>Cytophagia</taxon>
        <taxon>Cytophagales</taxon>
        <taxon>Microscillaceae</taxon>
        <taxon>Microscilla</taxon>
    </lineage>
</organism>
<proteinExistence type="predicted"/>
<dbReference type="Pfam" id="PF00856">
    <property type="entry name" value="SET"/>
    <property type="match status" value="1"/>
</dbReference>
<dbReference type="SUPFAM" id="SSF82199">
    <property type="entry name" value="SET domain"/>
    <property type="match status" value="1"/>
</dbReference>
<evidence type="ECO:0000313" key="3">
    <source>
        <dbReference type="Proteomes" id="UP000004095"/>
    </source>
</evidence>
<feature type="domain" description="SET" evidence="1">
    <location>
        <begin position="20"/>
        <end position="64"/>
    </location>
</feature>